<evidence type="ECO:0000313" key="2">
    <source>
        <dbReference type="Proteomes" id="UP001214576"/>
    </source>
</evidence>
<keyword evidence="2" id="KW-1185">Reference proteome</keyword>
<sequence length="175" mass="20402">MTSVLLEFVQRCGHEDQPYGFWKCWQVLLLSGGKGKTMEVSPASLSTDNIAVNLEPRDCSHQNGGDDHSWNLYKTPFSEAYPPPRWEPIHHGLESFRWNKDVTVTIVYKMRVNIVALYQRAFYSREDYNKDRKCIVPPILLHYHNNAALWLQWGKESVDKYHSYPVMEDGLKGRD</sequence>
<reference evidence="1" key="1">
    <citation type="submission" date="2022-03" db="EMBL/GenBank/DDBJ databases">
        <title>Genomic analyses of argali, domestic sheep and their hybrids provide insights into chromosomal evolution, heterosis and genetic basis of agronomic traits.</title>
        <authorList>
            <person name="Li M."/>
        </authorList>
    </citation>
    <scope>NUCLEOTIDE SEQUENCE</scope>
    <source>
        <strain evidence="1">CAU-MHL-2022a</strain>
        <tissue evidence="1">Skin</tissue>
    </source>
</reference>
<dbReference type="EMBL" id="JAKZEL010000019">
    <property type="protein sequence ID" value="KAI4534194.1"/>
    <property type="molecule type" value="Genomic_DNA"/>
</dbReference>
<organism evidence="1 2">
    <name type="scientific">Ovis ammon polii</name>
    <dbReference type="NCBI Taxonomy" id="230172"/>
    <lineage>
        <taxon>Eukaryota</taxon>
        <taxon>Metazoa</taxon>
        <taxon>Chordata</taxon>
        <taxon>Craniata</taxon>
        <taxon>Vertebrata</taxon>
        <taxon>Euteleostomi</taxon>
        <taxon>Mammalia</taxon>
        <taxon>Eutheria</taxon>
        <taxon>Laurasiatheria</taxon>
        <taxon>Artiodactyla</taxon>
        <taxon>Ruminantia</taxon>
        <taxon>Pecora</taxon>
        <taxon>Bovidae</taxon>
        <taxon>Caprinae</taxon>
        <taxon>Ovis</taxon>
    </lineage>
</organism>
<gene>
    <name evidence="1" type="ORF">MG293_015054</name>
</gene>
<dbReference type="Proteomes" id="UP001214576">
    <property type="component" value="Unassembled WGS sequence"/>
</dbReference>
<comment type="caution">
    <text evidence="1">The sequence shown here is derived from an EMBL/GenBank/DDBJ whole genome shotgun (WGS) entry which is preliminary data.</text>
</comment>
<protein>
    <submittedName>
        <fullName evidence="1">Uncharacterized protein</fullName>
    </submittedName>
</protein>
<dbReference type="AlphaFoldDB" id="A0AAD4TXG3"/>
<proteinExistence type="predicted"/>
<accession>A0AAD4TXG3</accession>
<name>A0AAD4TXG3_OVIAM</name>
<evidence type="ECO:0000313" key="1">
    <source>
        <dbReference type="EMBL" id="KAI4534194.1"/>
    </source>
</evidence>